<dbReference type="Gene3D" id="3.30.420.40">
    <property type="match status" value="2"/>
</dbReference>
<organism evidence="3 4">
    <name type="scientific">Brevibacillus agri</name>
    <dbReference type="NCBI Taxonomy" id="51101"/>
    <lineage>
        <taxon>Bacteria</taxon>
        <taxon>Bacillati</taxon>
        <taxon>Bacillota</taxon>
        <taxon>Bacilli</taxon>
        <taxon>Bacillales</taxon>
        <taxon>Paenibacillaceae</taxon>
        <taxon>Brevibacillus</taxon>
    </lineage>
</organism>
<evidence type="ECO:0000313" key="3">
    <source>
        <dbReference type="EMBL" id="RNB60844.1"/>
    </source>
</evidence>
<evidence type="ECO:0000256" key="1">
    <source>
        <dbReference type="ARBA" id="ARBA00006479"/>
    </source>
</evidence>
<dbReference type="RefSeq" id="WP_026557197.1">
    <property type="nucleotide sequence ID" value="NZ_BJOD01000004.1"/>
</dbReference>
<proteinExistence type="inferred from homology"/>
<dbReference type="InterPro" id="IPR000600">
    <property type="entry name" value="ROK"/>
</dbReference>
<evidence type="ECO:0000313" key="2">
    <source>
        <dbReference type="EMBL" id="GED24491.1"/>
    </source>
</evidence>
<dbReference type="Proteomes" id="UP000317180">
    <property type="component" value="Unassembled WGS sequence"/>
</dbReference>
<reference evidence="2 5" key="2">
    <citation type="submission" date="2019-06" db="EMBL/GenBank/DDBJ databases">
        <title>Whole genome shotgun sequence of Brevibacillus agri NBRC 15538.</title>
        <authorList>
            <person name="Hosoyama A."/>
            <person name="Uohara A."/>
            <person name="Ohji S."/>
            <person name="Ichikawa N."/>
        </authorList>
    </citation>
    <scope>NUCLEOTIDE SEQUENCE [LARGE SCALE GENOMIC DNA]</scope>
    <source>
        <strain evidence="2 5">NBRC 15538</strain>
    </source>
</reference>
<dbReference type="AlphaFoldDB" id="A0A3M8BBL4"/>
<comment type="caution">
    <text evidence="3">The sequence shown here is derived from an EMBL/GenBank/DDBJ whole genome shotgun (WGS) entry which is preliminary data.</text>
</comment>
<gene>
    <name evidence="2" type="ORF">BAG01nite_05930</name>
    <name evidence="3" type="ORF">EB820_01560</name>
</gene>
<dbReference type="SUPFAM" id="SSF53067">
    <property type="entry name" value="Actin-like ATPase domain"/>
    <property type="match status" value="1"/>
</dbReference>
<dbReference type="InterPro" id="IPR043129">
    <property type="entry name" value="ATPase_NBD"/>
</dbReference>
<dbReference type="EMBL" id="RHHN01000008">
    <property type="protein sequence ID" value="RNB60844.1"/>
    <property type="molecule type" value="Genomic_DNA"/>
</dbReference>
<dbReference type="PANTHER" id="PTHR18964:SF149">
    <property type="entry name" value="BIFUNCTIONAL UDP-N-ACETYLGLUCOSAMINE 2-EPIMERASE_N-ACETYLMANNOSAMINE KINASE"/>
    <property type="match status" value="1"/>
</dbReference>
<dbReference type="InterPro" id="IPR049874">
    <property type="entry name" value="ROK_cs"/>
</dbReference>
<dbReference type="Pfam" id="PF00480">
    <property type="entry name" value="ROK"/>
    <property type="match status" value="1"/>
</dbReference>
<dbReference type="Proteomes" id="UP000276178">
    <property type="component" value="Unassembled WGS sequence"/>
</dbReference>
<comment type="similarity">
    <text evidence="1">Belongs to the ROK (NagC/XylR) family.</text>
</comment>
<protein>
    <submittedName>
        <fullName evidence="2">Glucokinase</fullName>
    </submittedName>
    <submittedName>
        <fullName evidence="3">ROK family protein</fullName>
    </submittedName>
</protein>
<sequence length="313" mass="32911">MSEGLVAVDLGGSTARMALFALDGATMLETARLELGQETGPLQAISQVASVIAGWEQGAQTKIRGVVTGLAAVHDAAGTIVTWPNRPAWNGFAFRDTFAAMVGKPVVLFDDANLAALGEYAFGLDYPVPHLLYTVVGTGIGSAFVWQGHVYAGARGASGELGHMMVDPRGEKCPCGGFGCLQMYASGRAMERIAQASGLPAARASDVFRLASAGNATAQAIVDDAIRMLAIGIANAVRLFDPDMVVVGGGMASRFPERYRLLETLVQEFLGTLPQRNVSVTLSNLGDDAALWGGIAYGLQWFAKNKETEGVRK</sequence>
<dbReference type="OrthoDB" id="9810372at2"/>
<name>A0A3M8BBL4_9BACL</name>
<evidence type="ECO:0000313" key="4">
    <source>
        <dbReference type="Proteomes" id="UP000276178"/>
    </source>
</evidence>
<reference evidence="3 4" key="1">
    <citation type="submission" date="2018-10" db="EMBL/GenBank/DDBJ databases">
        <title>Phylogenomics of Brevibacillus.</title>
        <authorList>
            <person name="Dunlap C."/>
        </authorList>
    </citation>
    <scope>NUCLEOTIDE SEQUENCE [LARGE SCALE GENOMIC DNA]</scope>
    <source>
        <strain evidence="3 4">NRRL NRS 1219</strain>
    </source>
</reference>
<dbReference type="PANTHER" id="PTHR18964">
    <property type="entry name" value="ROK (REPRESSOR, ORF, KINASE) FAMILY"/>
    <property type="match status" value="1"/>
</dbReference>
<dbReference type="GeneID" id="82811603"/>
<evidence type="ECO:0000313" key="5">
    <source>
        <dbReference type="Proteomes" id="UP000317180"/>
    </source>
</evidence>
<accession>A0A3M8BBL4</accession>
<keyword evidence="5" id="KW-1185">Reference proteome</keyword>
<dbReference type="EMBL" id="BJOD01000004">
    <property type="protein sequence ID" value="GED24491.1"/>
    <property type="molecule type" value="Genomic_DNA"/>
</dbReference>
<dbReference type="PROSITE" id="PS01125">
    <property type="entry name" value="ROK"/>
    <property type="match status" value="1"/>
</dbReference>